<comment type="caution">
    <text evidence="2">The sequence shown here is derived from an EMBL/GenBank/DDBJ whole genome shotgun (WGS) entry which is preliminary data.</text>
</comment>
<evidence type="ECO:0000313" key="3">
    <source>
        <dbReference type="Proteomes" id="UP001143480"/>
    </source>
</evidence>
<sequence>MAHADLHDVHLHDVRLNDADLTGADLTLAYLSGTHLEGAILNASDGLDSESIRCARVDDNTTLPPGVKRPMRDAPVYDPACRVH</sequence>
<dbReference type="Gene3D" id="2.160.20.80">
    <property type="entry name" value="E3 ubiquitin-protein ligase SopA"/>
    <property type="match status" value="1"/>
</dbReference>
<name>A0A9W6NS97_9ACTN</name>
<accession>A0A9W6NS97</accession>
<proteinExistence type="predicted"/>
<dbReference type="Proteomes" id="UP001143480">
    <property type="component" value="Unassembled WGS sequence"/>
</dbReference>
<dbReference type="SUPFAM" id="SSF141571">
    <property type="entry name" value="Pentapeptide repeat-like"/>
    <property type="match status" value="1"/>
</dbReference>
<dbReference type="RefSeq" id="WP_271190283.1">
    <property type="nucleotide sequence ID" value="NZ_BSFP01000127.1"/>
</dbReference>
<dbReference type="Pfam" id="PF00805">
    <property type="entry name" value="Pentapeptide"/>
    <property type="match status" value="1"/>
</dbReference>
<gene>
    <name evidence="2" type="ORF">GCM10017581_098850</name>
</gene>
<organism evidence="2 3">
    <name type="scientific">Dactylosporangium matsuzakiense</name>
    <dbReference type="NCBI Taxonomy" id="53360"/>
    <lineage>
        <taxon>Bacteria</taxon>
        <taxon>Bacillati</taxon>
        <taxon>Actinomycetota</taxon>
        <taxon>Actinomycetes</taxon>
        <taxon>Micromonosporales</taxon>
        <taxon>Micromonosporaceae</taxon>
        <taxon>Dactylosporangium</taxon>
    </lineage>
</organism>
<reference evidence="2" key="1">
    <citation type="journal article" date="2014" name="Int. J. Syst. Evol. Microbiol.">
        <title>Complete genome sequence of Corynebacterium casei LMG S-19264T (=DSM 44701T), isolated from a smear-ripened cheese.</title>
        <authorList>
            <consortium name="US DOE Joint Genome Institute (JGI-PGF)"/>
            <person name="Walter F."/>
            <person name="Albersmeier A."/>
            <person name="Kalinowski J."/>
            <person name="Ruckert C."/>
        </authorList>
    </citation>
    <scope>NUCLEOTIDE SEQUENCE</scope>
    <source>
        <strain evidence="2">VKM Ac-1321</strain>
    </source>
</reference>
<feature type="region of interest" description="Disordered" evidence="1">
    <location>
        <begin position="59"/>
        <end position="84"/>
    </location>
</feature>
<protein>
    <recommendedName>
        <fullName evidence="4">Pentapeptide repeat-containing protein</fullName>
    </recommendedName>
</protein>
<evidence type="ECO:0000313" key="2">
    <source>
        <dbReference type="EMBL" id="GLL08125.1"/>
    </source>
</evidence>
<dbReference type="EMBL" id="BSFP01000127">
    <property type="protein sequence ID" value="GLL08125.1"/>
    <property type="molecule type" value="Genomic_DNA"/>
</dbReference>
<evidence type="ECO:0008006" key="4">
    <source>
        <dbReference type="Google" id="ProtNLM"/>
    </source>
</evidence>
<reference evidence="2" key="2">
    <citation type="submission" date="2023-01" db="EMBL/GenBank/DDBJ databases">
        <authorList>
            <person name="Sun Q."/>
            <person name="Evtushenko L."/>
        </authorList>
    </citation>
    <scope>NUCLEOTIDE SEQUENCE</scope>
    <source>
        <strain evidence="2">VKM Ac-1321</strain>
    </source>
</reference>
<dbReference type="InterPro" id="IPR001646">
    <property type="entry name" value="5peptide_repeat"/>
</dbReference>
<dbReference type="AlphaFoldDB" id="A0A9W6NS97"/>
<keyword evidence="3" id="KW-1185">Reference proteome</keyword>
<evidence type="ECO:0000256" key="1">
    <source>
        <dbReference type="SAM" id="MobiDB-lite"/>
    </source>
</evidence>